<dbReference type="Proteomes" id="UP000516106">
    <property type="component" value="Chromosome"/>
</dbReference>
<evidence type="ECO:0000313" key="1">
    <source>
        <dbReference type="EMBL" id="BCJ10131.1"/>
    </source>
</evidence>
<sequence>MISKENNFNEFLLYRSNERNRILLNHFVNKMIKKSDYRNLENNELFSKFISNDNIFYTIVRILREDNKNLTDRAFLDKYFKRDAPNSEKTLYNWIQRSKNFQNGVRTRKTKEAYIKHIRNIPTSFKLFDEFRIYEGLTDLQKSLSYPINRSDKLDLLQSFFKELEPRNLEIISNSIIQYSSELSGKNLTLHLFLDTNQTIVDLDIKSWAKLIDGLIENFKNVESSKDFNSASFNKEKSLNTIYNFLNILPTQSLLILVEILELVFNLKKYLKIELEPKLQNKLPKEIRNKKFLTSNVINQINDTLQTEIKSPSPHKLLIKFKTYLLAIIDEEAEFEVYMRKMGFTSITEYTEHMMSMEDFEVYMREMGFTSIIEYIEHMMSMEDFEVYMREMGLISIIKDVENNK</sequence>
<dbReference type="AlphaFoldDB" id="A0A7G1IVC3"/>
<dbReference type="EMBL" id="AP023349">
    <property type="protein sequence ID" value="BCJ10131.1"/>
    <property type="molecule type" value="Genomic_DNA"/>
</dbReference>
<organism evidence="1 2">
    <name type="scientific">Streptococcus mitis</name>
    <dbReference type="NCBI Taxonomy" id="28037"/>
    <lineage>
        <taxon>Bacteria</taxon>
        <taxon>Bacillati</taxon>
        <taxon>Bacillota</taxon>
        <taxon>Bacilli</taxon>
        <taxon>Lactobacillales</taxon>
        <taxon>Streptococcaceae</taxon>
        <taxon>Streptococcus</taxon>
        <taxon>Streptococcus mitis group</taxon>
    </lineage>
</organism>
<proteinExistence type="predicted"/>
<gene>
    <name evidence="1" type="ORF">SMNM65_05630</name>
</gene>
<protein>
    <submittedName>
        <fullName evidence="1">Uncharacterized protein</fullName>
    </submittedName>
</protein>
<accession>A0A7G1IVC3</accession>
<reference evidence="2" key="1">
    <citation type="submission" date="2020-08" db="EMBL/GenBank/DDBJ databases">
        <title>Complete genome sequence of Streptococcus mitis strain Nm-65.</title>
        <authorList>
            <person name="Tabata A."/>
            <person name="Ohkuni H."/>
            <person name="Nagamune H."/>
        </authorList>
    </citation>
    <scope>NUCLEOTIDE SEQUENCE [LARGE SCALE GENOMIC DNA]</scope>
    <source>
        <strain evidence="2">Nm-65</strain>
    </source>
</reference>
<name>A0A7G1IVC3_STRMT</name>
<evidence type="ECO:0000313" key="2">
    <source>
        <dbReference type="Proteomes" id="UP000516106"/>
    </source>
</evidence>